<dbReference type="InterPro" id="IPR032427">
    <property type="entry name" value="P22_portal"/>
</dbReference>
<feature type="region of interest" description="Disordered" evidence="1">
    <location>
        <begin position="293"/>
        <end position="318"/>
    </location>
</feature>
<evidence type="ECO:0000256" key="1">
    <source>
        <dbReference type="SAM" id="MobiDB-lite"/>
    </source>
</evidence>
<dbReference type="EMBL" id="BK016193">
    <property type="protein sequence ID" value="DAG01483.1"/>
    <property type="molecule type" value="Genomic_DNA"/>
</dbReference>
<dbReference type="Pfam" id="PF16510">
    <property type="entry name" value="P22_portal"/>
    <property type="match status" value="1"/>
</dbReference>
<evidence type="ECO:0000313" key="2">
    <source>
        <dbReference type="EMBL" id="DAG01483.1"/>
    </source>
</evidence>
<feature type="region of interest" description="Disordered" evidence="1">
    <location>
        <begin position="656"/>
        <end position="695"/>
    </location>
</feature>
<feature type="compositionally biased region" description="Basic and acidic residues" evidence="1">
    <location>
        <begin position="674"/>
        <end position="685"/>
    </location>
</feature>
<sequence>MNYFEKKKARKKVKKAEKELRDQTYTYTTTPSSDMVMSDRERMVSEAAVQPIGRKEIMEATAIMLKYKNGKANTERRIIENEQWWKRRHWEEIRRQDNKTDEAEPTSAWLFNCIMSKYADYMDAYPEPNILPREEGDKQEAKKLSSIVPVVLEQNGFKKVYSTKNWKILKDGAAIYGVFWDGSKLNGLGDITIKNIDGLNLFWEPGITDIQDSENVFHVNLVSNSKLEQMYPQLKGKLGGRAITKAEYIYDDNIDTTDKTPVIEWYYKKWQNGRNVVHYVKYVGEEVIYASENDTERPKETAEQQLSDPETGEPMVNPETGEVLTEVTEQETGEESIAERGWYDHGKYPFVVEVMFPIEGSLYGFSYIDICKEPQKYIDLLDQAVLKNALMNATPRWFVGQNAEVNEKEFLNWRKSLVHVTGNLDELKLRQIPGPEMNGSAIQKINDKINEMKETTGNTDVARGNVGGGITSGSAISALQESAGKTSRSQNLMAYEAYSDLITMVIELIRQFYDVPRQFRILGKKGYEYVSYSNENIKEQQQESDFDVEAGYRVPTFDIEVTAQKANPYSKNSQNELALQLYNMGFFAPQNGDVALTCLDAMDFAHKEDITSKIQQNATLYQENMQLKQQTLQLAAVIDQMKGTTMAQDLAQSYNEQGDVGTGQTAQEVSLNESSEHPFSERAREQAQAATQVNE</sequence>
<feature type="compositionally biased region" description="Low complexity" evidence="1">
    <location>
        <begin position="686"/>
        <end position="695"/>
    </location>
</feature>
<proteinExistence type="predicted"/>
<organism evidence="2">
    <name type="scientific">Myoviridae sp. ct8iP21</name>
    <dbReference type="NCBI Taxonomy" id="2825041"/>
    <lineage>
        <taxon>Viruses</taxon>
        <taxon>Duplodnaviria</taxon>
        <taxon>Heunggongvirae</taxon>
        <taxon>Uroviricota</taxon>
        <taxon>Caudoviricetes</taxon>
    </lineage>
</organism>
<accession>A0A8S5V4E7</accession>
<protein>
    <submittedName>
        <fullName evidence="2">Portal protein</fullName>
    </submittedName>
</protein>
<feature type="compositionally biased region" description="Polar residues" evidence="1">
    <location>
        <begin position="656"/>
        <end position="673"/>
    </location>
</feature>
<name>A0A8S5V4E7_9CAUD</name>
<reference evidence="2" key="1">
    <citation type="journal article" date="2021" name="Proc. Natl. Acad. Sci. U.S.A.">
        <title>A Catalog of Tens of Thousands of Viruses from Human Metagenomes Reveals Hidden Associations with Chronic Diseases.</title>
        <authorList>
            <person name="Tisza M.J."/>
            <person name="Buck C.B."/>
        </authorList>
    </citation>
    <scope>NUCLEOTIDE SEQUENCE</scope>
    <source>
        <strain evidence="2">Ct8iP21</strain>
    </source>
</reference>